<gene>
    <name evidence="1" type="ORF">BU204_27245</name>
</gene>
<dbReference type="Proteomes" id="UP000185596">
    <property type="component" value="Unassembled WGS sequence"/>
</dbReference>
<sequence length="127" mass="13353">MHDIGINAGHGAGVVCDCGQDCADLTAWHEHTVRAYNDPNERAIRLRGSRVHSVVPVEPHSPACVRACVKVACAAYGNGRECWTLTITGSPASDTGSVFFGLPSRQLAEDLAARGGVVSATYQVSTC</sequence>
<evidence type="ECO:0000313" key="2">
    <source>
        <dbReference type="Proteomes" id="UP000185596"/>
    </source>
</evidence>
<reference evidence="1 2" key="1">
    <citation type="submission" date="2016-12" db="EMBL/GenBank/DDBJ databases">
        <title>The draft genome sequence of Actinophytocola sp. 11-183.</title>
        <authorList>
            <person name="Wang W."/>
            <person name="Yuan L."/>
        </authorList>
    </citation>
    <scope>NUCLEOTIDE SEQUENCE [LARGE SCALE GENOMIC DNA]</scope>
    <source>
        <strain evidence="1 2">11-183</strain>
    </source>
</reference>
<comment type="caution">
    <text evidence="1">The sequence shown here is derived from an EMBL/GenBank/DDBJ whole genome shotgun (WGS) entry which is preliminary data.</text>
</comment>
<accession>A0A1Q8CGM7</accession>
<organism evidence="1 2">
    <name type="scientific">Actinophytocola xanthii</name>
    <dbReference type="NCBI Taxonomy" id="1912961"/>
    <lineage>
        <taxon>Bacteria</taxon>
        <taxon>Bacillati</taxon>
        <taxon>Actinomycetota</taxon>
        <taxon>Actinomycetes</taxon>
        <taxon>Pseudonocardiales</taxon>
        <taxon>Pseudonocardiaceae</taxon>
    </lineage>
</organism>
<keyword evidence="2" id="KW-1185">Reference proteome</keyword>
<protein>
    <submittedName>
        <fullName evidence="1">Uncharacterized protein</fullName>
    </submittedName>
</protein>
<dbReference type="RefSeq" id="WP_075128618.1">
    <property type="nucleotide sequence ID" value="NZ_MSIE01000055.1"/>
</dbReference>
<name>A0A1Q8CGM7_9PSEU</name>
<dbReference type="EMBL" id="MSIE01000055">
    <property type="protein sequence ID" value="OLF13494.1"/>
    <property type="molecule type" value="Genomic_DNA"/>
</dbReference>
<evidence type="ECO:0000313" key="1">
    <source>
        <dbReference type="EMBL" id="OLF13494.1"/>
    </source>
</evidence>
<proteinExistence type="predicted"/>
<dbReference type="AlphaFoldDB" id="A0A1Q8CGM7"/>